<organism evidence="2 3">
    <name type="scientific">Spiribacter salinus</name>
    <dbReference type="NCBI Taxonomy" id="1335746"/>
    <lineage>
        <taxon>Bacteria</taxon>
        <taxon>Pseudomonadati</taxon>
        <taxon>Pseudomonadota</taxon>
        <taxon>Gammaproteobacteria</taxon>
        <taxon>Chromatiales</taxon>
        <taxon>Ectothiorhodospiraceae</taxon>
        <taxon>Spiribacter</taxon>
    </lineage>
</organism>
<keyword evidence="2" id="KW-0067">ATP-binding</keyword>
<dbReference type="GO" id="GO:0005524">
    <property type="term" value="F:ATP binding"/>
    <property type="evidence" value="ECO:0007669"/>
    <property type="project" value="UniProtKB-KW"/>
</dbReference>
<sequence>MTPGNLQALITAGEDSALQFKADITNADSLAAEMAAMANGKGGRILLGVADVGSTPGLTPADVNRLNKLISNAASQHVRSPLTV</sequence>
<name>A0A540VR19_9GAMM</name>
<dbReference type="Proteomes" id="UP000315400">
    <property type="component" value="Unassembled WGS sequence"/>
</dbReference>
<dbReference type="AlphaFoldDB" id="A0A540VR19"/>
<dbReference type="EMBL" id="VIFK01000167">
    <property type="protein sequence ID" value="TQE98603.1"/>
    <property type="molecule type" value="Genomic_DNA"/>
</dbReference>
<dbReference type="PANTHER" id="PTHR30595">
    <property type="entry name" value="GLPR-RELATED TRANSCRIPTIONAL REPRESSOR"/>
    <property type="match status" value="1"/>
</dbReference>
<dbReference type="Pfam" id="PF04326">
    <property type="entry name" value="SLFN_AlbA_2"/>
    <property type="match status" value="1"/>
</dbReference>
<dbReference type="PANTHER" id="PTHR30595:SF6">
    <property type="entry name" value="SCHLAFEN ALBA-2 DOMAIN-CONTAINING PROTEIN"/>
    <property type="match status" value="1"/>
</dbReference>
<proteinExistence type="predicted"/>
<evidence type="ECO:0000313" key="2">
    <source>
        <dbReference type="EMBL" id="TQE98603.1"/>
    </source>
</evidence>
<dbReference type="InterPro" id="IPR038461">
    <property type="entry name" value="Schlafen_AlbA_2_dom_sf"/>
</dbReference>
<feature type="non-terminal residue" evidence="2">
    <location>
        <position position="84"/>
    </location>
</feature>
<dbReference type="InterPro" id="IPR007421">
    <property type="entry name" value="Schlafen_AlbA_2_dom"/>
</dbReference>
<gene>
    <name evidence="2" type="ORF">FKY71_12955</name>
</gene>
<comment type="caution">
    <text evidence="2">The sequence shown here is derived from an EMBL/GenBank/DDBJ whole genome shotgun (WGS) entry which is preliminary data.</text>
</comment>
<evidence type="ECO:0000259" key="1">
    <source>
        <dbReference type="Pfam" id="PF04326"/>
    </source>
</evidence>
<evidence type="ECO:0000313" key="3">
    <source>
        <dbReference type="Proteomes" id="UP000315400"/>
    </source>
</evidence>
<reference evidence="2 3" key="1">
    <citation type="submission" date="2019-06" db="EMBL/GenBank/DDBJ databases">
        <title>Metagenome assembled Genome of Spiribacter salinus SL48-SHIP from the microbial mat of Salt Lake 48 (Novosibirsk region, Russia).</title>
        <authorList>
            <person name="Shipova A."/>
            <person name="Rozanov A.S."/>
            <person name="Bryanskaya A.V."/>
            <person name="Peltek S.E."/>
        </authorList>
    </citation>
    <scope>NUCLEOTIDE SEQUENCE [LARGE SCALE GENOMIC DNA]</scope>
    <source>
        <strain evidence="2">SL48-SHIP-2</strain>
    </source>
</reference>
<accession>A0A540VR19</accession>
<keyword evidence="2" id="KW-0547">Nucleotide-binding</keyword>
<dbReference type="Gene3D" id="3.30.950.30">
    <property type="entry name" value="Schlafen, AAA domain"/>
    <property type="match status" value="1"/>
</dbReference>
<protein>
    <submittedName>
        <fullName evidence="2">ATP-binding protein</fullName>
    </submittedName>
</protein>
<feature type="domain" description="Schlafen AlbA-2" evidence="1">
    <location>
        <begin position="14"/>
        <end position="83"/>
    </location>
</feature>